<name>A0A9Q1G245_SYNKA</name>
<dbReference type="SUPFAM" id="SSF56994">
    <property type="entry name" value="Insulin-like"/>
    <property type="match status" value="1"/>
</dbReference>
<gene>
    <name evidence="8" type="ORF">SKAU_G00041220</name>
</gene>
<evidence type="ECO:0000259" key="7">
    <source>
        <dbReference type="SMART" id="SM00078"/>
    </source>
</evidence>
<dbReference type="GO" id="GO:0005615">
    <property type="term" value="C:extracellular space"/>
    <property type="evidence" value="ECO:0007669"/>
    <property type="project" value="TreeGrafter"/>
</dbReference>
<evidence type="ECO:0000256" key="6">
    <source>
        <dbReference type="ARBA" id="ARBA00056939"/>
    </source>
</evidence>
<sequence length="249" mass="27694">MTPREAHKWSLWSVLPVAHHNFLGTARERWREREGDPWGCLTVLSFSGYVMSSSVRWATSREATPSLWYSAFSPLSPVVKAGHETLCGAELVDTLQFVCGDRGFYVSKSPGYGSSYRRSHSRGIVDECCFQSCELLAARDVLCSSPSPARPCAPSELSATPTHQRARRSTLSVAVRHRVIRRHTRRMSAEEARAAGIMGYRGERIERHALRQLDRWTNTGVVWGCGLSLYCCGNSQRADCDGTTLALGL</sequence>
<feature type="domain" description="Insulin-like" evidence="7">
    <location>
        <begin position="84"/>
        <end position="143"/>
    </location>
</feature>
<protein>
    <recommendedName>
        <fullName evidence="7">Insulin-like domain-containing protein</fullName>
    </recommendedName>
</protein>
<accession>A0A9Q1G245</accession>
<dbReference type="GO" id="GO:0051897">
    <property type="term" value="P:positive regulation of phosphatidylinositol 3-kinase/protein kinase B signal transduction"/>
    <property type="evidence" value="ECO:0007669"/>
    <property type="project" value="TreeGrafter"/>
</dbReference>
<keyword evidence="9" id="KW-1185">Reference proteome</keyword>
<dbReference type="EMBL" id="JAINUF010000002">
    <property type="protein sequence ID" value="KAJ8373542.1"/>
    <property type="molecule type" value="Genomic_DNA"/>
</dbReference>
<dbReference type="GO" id="GO:0005159">
    <property type="term" value="F:insulin-like growth factor receptor binding"/>
    <property type="evidence" value="ECO:0007669"/>
    <property type="project" value="TreeGrafter"/>
</dbReference>
<dbReference type="GO" id="GO:0008283">
    <property type="term" value="P:cell population proliferation"/>
    <property type="evidence" value="ECO:0007669"/>
    <property type="project" value="TreeGrafter"/>
</dbReference>
<evidence type="ECO:0000256" key="3">
    <source>
        <dbReference type="ARBA" id="ARBA00022525"/>
    </source>
</evidence>
<organism evidence="8 9">
    <name type="scientific">Synaphobranchus kaupii</name>
    <name type="common">Kaup's arrowtooth eel</name>
    <dbReference type="NCBI Taxonomy" id="118154"/>
    <lineage>
        <taxon>Eukaryota</taxon>
        <taxon>Metazoa</taxon>
        <taxon>Chordata</taxon>
        <taxon>Craniata</taxon>
        <taxon>Vertebrata</taxon>
        <taxon>Euteleostomi</taxon>
        <taxon>Actinopterygii</taxon>
        <taxon>Neopterygii</taxon>
        <taxon>Teleostei</taxon>
        <taxon>Anguilliformes</taxon>
        <taxon>Synaphobranchidae</taxon>
        <taxon>Synaphobranchus</taxon>
    </lineage>
</organism>
<dbReference type="GO" id="GO:0008083">
    <property type="term" value="F:growth factor activity"/>
    <property type="evidence" value="ECO:0007669"/>
    <property type="project" value="UniProtKB-KW"/>
</dbReference>
<dbReference type="Pfam" id="PF00049">
    <property type="entry name" value="Insulin"/>
    <property type="match status" value="1"/>
</dbReference>
<evidence type="ECO:0000256" key="5">
    <source>
        <dbReference type="ARBA" id="ARBA00023157"/>
    </source>
</evidence>
<dbReference type="GO" id="GO:0005179">
    <property type="term" value="F:hormone activity"/>
    <property type="evidence" value="ECO:0007669"/>
    <property type="project" value="InterPro"/>
</dbReference>
<evidence type="ECO:0000256" key="1">
    <source>
        <dbReference type="ARBA" id="ARBA00004613"/>
    </source>
</evidence>
<dbReference type="InterPro" id="IPR036438">
    <property type="entry name" value="Insulin-like_sf"/>
</dbReference>
<dbReference type="GO" id="GO:0048009">
    <property type="term" value="P:insulin-like growth factor receptor signaling pathway"/>
    <property type="evidence" value="ECO:0007669"/>
    <property type="project" value="TreeGrafter"/>
</dbReference>
<dbReference type="InterPro" id="IPR022352">
    <property type="entry name" value="Ins/IGF/rlx"/>
</dbReference>
<dbReference type="PRINTS" id="PR00276">
    <property type="entry name" value="INSULINFAMLY"/>
</dbReference>
<evidence type="ECO:0000313" key="8">
    <source>
        <dbReference type="EMBL" id="KAJ8373542.1"/>
    </source>
</evidence>
<dbReference type="CDD" id="cd04368">
    <property type="entry name" value="IlGF"/>
    <property type="match status" value="1"/>
</dbReference>
<evidence type="ECO:0000313" key="9">
    <source>
        <dbReference type="Proteomes" id="UP001152622"/>
    </source>
</evidence>
<dbReference type="PANTHER" id="PTHR46845:SF1">
    <property type="entry name" value="INSULIN-LIKE GROWTH FACTOR I"/>
    <property type="match status" value="1"/>
</dbReference>
<dbReference type="PANTHER" id="PTHR46845">
    <property type="entry name" value="INSULIN-LIKE GROWTH FACTOR I"/>
    <property type="match status" value="1"/>
</dbReference>
<evidence type="ECO:0000256" key="4">
    <source>
        <dbReference type="ARBA" id="ARBA00023030"/>
    </source>
</evidence>
<comment type="function">
    <text evidence="6">The insulin-like growth factors, isolated from plasma, are structurally and functionally related to insulin but have a much higher growth-promoting activity. Acts as a ligand for IGF1R. Binds to the alpha subunit of IGF1R, leading to the activation of the intrinsic tyrosine kinase activity which autophosphorylates tyrosine residues in the beta subunit thus initiatiating a cascade of down-stream signaling events leading to activation of the PI3K-AKT/PKB and the Ras-MAPK pathways. Binds to integrins. Its binding to integrins and subsequent ternary complex formation with integrins and IGFR1 are essential for IGF1 signaling.</text>
</comment>
<dbReference type="GO" id="GO:0008284">
    <property type="term" value="P:positive regulation of cell population proliferation"/>
    <property type="evidence" value="ECO:0007669"/>
    <property type="project" value="TreeGrafter"/>
</dbReference>
<comment type="caution">
    <text evidence="8">The sequence shown here is derived from an EMBL/GenBank/DDBJ whole genome shotgun (WGS) entry which is preliminary data.</text>
</comment>
<comment type="subcellular location">
    <subcellularLocation>
        <location evidence="1">Secreted</location>
    </subcellularLocation>
</comment>
<evidence type="ECO:0000256" key="2">
    <source>
        <dbReference type="ARBA" id="ARBA00009034"/>
    </source>
</evidence>
<dbReference type="InterPro" id="IPR016179">
    <property type="entry name" value="Insulin-like"/>
</dbReference>
<comment type="similarity">
    <text evidence="2">Belongs to the insulin family.</text>
</comment>
<reference evidence="8" key="1">
    <citation type="journal article" date="2023" name="Science">
        <title>Genome structures resolve the early diversification of teleost fishes.</title>
        <authorList>
            <person name="Parey E."/>
            <person name="Louis A."/>
            <person name="Montfort J."/>
            <person name="Bouchez O."/>
            <person name="Roques C."/>
            <person name="Iampietro C."/>
            <person name="Lluch J."/>
            <person name="Castinel A."/>
            <person name="Donnadieu C."/>
            <person name="Desvignes T."/>
            <person name="Floi Bucao C."/>
            <person name="Jouanno E."/>
            <person name="Wen M."/>
            <person name="Mejri S."/>
            <person name="Dirks R."/>
            <person name="Jansen H."/>
            <person name="Henkel C."/>
            <person name="Chen W.J."/>
            <person name="Zahm M."/>
            <person name="Cabau C."/>
            <person name="Klopp C."/>
            <person name="Thompson A.W."/>
            <person name="Robinson-Rechavi M."/>
            <person name="Braasch I."/>
            <person name="Lecointre G."/>
            <person name="Bobe J."/>
            <person name="Postlethwait J.H."/>
            <person name="Berthelot C."/>
            <person name="Roest Crollius H."/>
            <person name="Guiguen Y."/>
        </authorList>
    </citation>
    <scope>NUCLEOTIDE SEQUENCE</scope>
    <source>
        <strain evidence="8">WJC10195</strain>
    </source>
</reference>
<keyword evidence="3" id="KW-0964">Secreted</keyword>
<proteinExistence type="inferred from homology"/>
<dbReference type="Gene3D" id="1.10.100.10">
    <property type="entry name" value="Insulin-like"/>
    <property type="match status" value="1"/>
</dbReference>
<dbReference type="GO" id="GO:0043066">
    <property type="term" value="P:negative regulation of apoptotic process"/>
    <property type="evidence" value="ECO:0007669"/>
    <property type="project" value="TreeGrafter"/>
</dbReference>
<dbReference type="SMART" id="SM00078">
    <property type="entry name" value="IlGF"/>
    <property type="match status" value="1"/>
</dbReference>
<keyword evidence="5" id="KW-1015">Disulfide bond</keyword>
<keyword evidence="4" id="KW-0339">Growth factor</keyword>
<dbReference type="Proteomes" id="UP001152622">
    <property type="component" value="Chromosome 2"/>
</dbReference>
<dbReference type="FunFam" id="1.10.100.10:FF:000001">
    <property type="entry name" value="insulin-like growth factor I isoform X1"/>
    <property type="match status" value="1"/>
</dbReference>
<dbReference type="AlphaFoldDB" id="A0A9Q1G245"/>